<sequence length="421" mass="49239">MRSLQVKLCTCDLPTLSDIINIRAYDDHVSVRSSSYIPYILYVITALRYSTRKRAQYRTPGKGVVQALLLLFDRERVNFNSAPRVVKIRSWLIERPNTILRVRRNQLMQLAGSYEEDAAHKNWNVELDCDYCEHRWTNEKKKRSKDRNWMKSRVSSTRVRRYMYKTSHTFIPARITRHTHVRLKKKKKEREKSSRRTEYKIGKDALVSLNDSQERDRYPKNGGELYSRSTNKKNICTRDKDYIASSCYKQFPTLRSCRAFLAIHLSDAIILFYLHHVFNAFIINAPRASLSLPIEFPARYTRRGSCDATIARRDRELRPRAKPIFGRNLTYTALIDICKSSSRELRAAFCILYSAPSKSTPFRVRRRGSSKIDCIYFIAFRLPETHAAKIIIGAARWALLLMTGFFMSTHGYTRCVNILYG</sequence>
<dbReference type="AlphaFoldDB" id="A0A6H5I423"/>
<proteinExistence type="predicted"/>
<dbReference type="Proteomes" id="UP000479190">
    <property type="component" value="Unassembled WGS sequence"/>
</dbReference>
<keyword evidence="2" id="KW-1185">Reference proteome</keyword>
<organism evidence="1 2">
    <name type="scientific">Trichogramma brassicae</name>
    <dbReference type="NCBI Taxonomy" id="86971"/>
    <lineage>
        <taxon>Eukaryota</taxon>
        <taxon>Metazoa</taxon>
        <taxon>Ecdysozoa</taxon>
        <taxon>Arthropoda</taxon>
        <taxon>Hexapoda</taxon>
        <taxon>Insecta</taxon>
        <taxon>Pterygota</taxon>
        <taxon>Neoptera</taxon>
        <taxon>Endopterygota</taxon>
        <taxon>Hymenoptera</taxon>
        <taxon>Apocrita</taxon>
        <taxon>Proctotrupomorpha</taxon>
        <taxon>Chalcidoidea</taxon>
        <taxon>Trichogrammatidae</taxon>
        <taxon>Trichogramma</taxon>
    </lineage>
</organism>
<evidence type="ECO:0000313" key="2">
    <source>
        <dbReference type="Proteomes" id="UP000479190"/>
    </source>
</evidence>
<dbReference type="EMBL" id="CADCXV010000502">
    <property type="protein sequence ID" value="CAB0030589.1"/>
    <property type="molecule type" value="Genomic_DNA"/>
</dbReference>
<gene>
    <name evidence="1" type="ORF">TBRA_LOCUS2587</name>
</gene>
<protein>
    <submittedName>
        <fullName evidence="1">Uncharacterized protein</fullName>
    </submittedName>
</protein>
<accession>A0A6H5I423</accession>
<reference evidence="1 2" key="1">
    <citation type="submission" date="2020-02" db="EMBL/GenBank/DDBJ databases">
        <authorList>
            <person name="Ferguson B K."/>
        </authorList>
    </citation>
    <scope>NUCLEOTIDE SEQUENCE [LARGE SCALE GENOMIC DNA]</scope>
</reference>
<name>A0A6H5I423_9HYME</name>
<evidence type="ECO:0000313" key="1">
    <source>
        <dbReference type="EMBL" id="CAB0030589.1"/>
    </source>
</evidence>